<reference evidence="2" key="1">
    <citation type="submission" date="2023-10" db="EMBL/GenBank/DDBJ databases">
        <authorList>
            <person name="Chen Y."/>
            <person name="Shah S."/>
            <person name="Dougan E. K."/>
            <person name="Thang M."/>
            <person name="Chan C."/>
        </authorList>
    </citation>
    <scope>NUCLEOTIDE SEQUENCE [LARGE SCALE GENOMIC DNA]</scope>
</reference>
<proteinExistence type="predicted"/>
<evidence type="ECO:0000256" key="1">
    <source>
        <dbReference type="SAM" id="MobiDB-lite"/>
    </source>
</evidence>
<keyword evidence="3" id="KW-1185">Reference proteome</keyword>
<sequence length="228" mass="24679">MKSLTGFVDPSSLPCLALGLRSSLAASERRAPLGPAWPLASSAASQSQAGAVQLAQRELQRVQVLQRPRHDVLREERVLGRVPRGVRRRRERHRGAGRPALVLQGARDEDGPRRRGAGETAEEVVACSVRGEDCARSRCCEETGYKCYEKNSSFSGCRTECKPGLYDPTGTDWKPWTCVLKSEANPLASQGKASGQGGSGAGRVFGVALAAIQEEVEEIDMKQMMART</sequence>
<accession>A0ABN9RYS3</accession>
<feature type="compositionally biased region" description="Basic residues" evidence="1">
    <location>
        <begin position="87"/>
        <end position="96"/>
    </location>
</feature>
<name>A0ABN9RYS3_9DINO</name>
<evidence type="ECO:0000313" key="3">
    <source>
        <dbReference type="Proteomes" id="UP001189429"/>
    </source>
</evidence>
<feature type="region of interest" description="Disordered" evidence="1">
    <location>
        <begin position="87"/>
        <end position="117"/>
    </location>
</feature>
<gene>
    <name evidence="2" type="ORF">PCOR1329_LOCUS24782</name>
</gene>
<protein>
    <submittedName>
        <fullName evidence="2">Uncharacterized protein</fullName>
    </submittedName>
</protein>
<comment type="caution">
    <text evidence="2">The sequence shown here is derived from an EMBL/GenBank/DDBJ whole genome shotgun (WGS) entry which is preliminary data.</text>
</comment>
<evidence type="ECO:0000313" key="2">
    <source>
        <dbReference type="EMBL" id="CAK0824353.1"/>
    </source>
</evidence>
<organism evidence="2 3">
    <name type="scientific">Prorocentrum cordatum</name>
    <dbReference type="NCBI Taxonomy" id="2364126"/>
    <lineage>
        <taxon>Eukaryota</taxon>
        <taxon>Sar</taxon>
        <taxon>Alveolata</taxon>
        <taxon>Dinophyceae</taxon>
        <taxon>Prorocentrales</taxon>
        <taxon>Prorocentraceae</taxon>
        <taxon>Prorocentrum</taxon>
    </lineage>
</organism>
<dbReference type="Proteomes" id="UP001189429">
    <property type="component" value="Unassembled WGS sequence"/>
</dbReference>
<feature type="compositionally biased region" description="Basic and acidic residues" evidence="1">
    <location>
        <begin position="106"/>
        <end position="117"/>
    </location>
</feature>
<dbReference type="EMBL" id="CAUYUJ010008569">
    <property type="protein sequence ID" value="CAK0824353.1"/>
    <property type="molecule type" value="Genomic_DNA"/>
</dbReference>